<dbReference type="PROSITE" id="PS51257">
    <property type="entry name" value="PROKAR_LIPOPROTEIN"/>
    <property type="match status" value="1"/>
</dbReference>
<dbReference type="SUPFAM" id="SSF74653">
    <property type="entry name" value="TolA/TonB C-terminal domain"/>
    <property type="match status" value="1"/>
</dbReference>
<evidence type="ECO:0000256" key="1">
    <source>
        <dbReference type="SAM" id="SignalP"/>
    </source>
</evidence>
<feature type="chain" id="PRO_5046316731" evidence="1">
    <location>
        <begin position="23"/>
        <end position="107"/>
    </location>
</feature>
<evidence type="ECO:0000313" key="3">
    <source>
        <dbReference type="Proteomes" id="UP001306592"/>
    </source>
</evidence>
<dbReference type="InterPro" id="IPR014161">
    <property type="entry name" value="Tol-Pal_TolA"/>
</dbReference>
<dbReference type="EMBL" id="JBANEI010000001">
    <property type="protein sequence ID" value="MEI2680153.1"/>
    <property type="molecule type" value="Genomic_DNA"/>
</dbReference>
<protein>
    <submittedName>
        <fullName evidence="2">Cell envelope integrity TolA C-terminal domain-containing protein</fullName>
    </submittedName>
</protein>
<keyword evidence="3" id="KW-1185">Reference proteome</keyword>
<sequence>MYKPYLTLGLLIVGVILSGCHATAPKNDRYLAAMQQGIQRHFTDAHRYQGKVCRVTLKYGANQRYQVLRTEGDELLCLKTWSLVASAPDLPAPPPELADGVAIDFRP</sequence>
<feature type="signal peptide" evidence="1">
    <location>
        <begin position="1"/>
        <end position="22"/>
    </location>
</feature>
<dbReference type="Pfam" id="PF06519">
    <property type="entry name" value="TolA"/>
    <property type="match status" value="1"/>
</dbReference>
<reference evidence="2 3" key="1">
    <citation type="submission" date="2024-02" db="EMBL/GenBank/DDBJ databases">
        <title>First report Erwinia aphidicola in onion in Chile.</title>
        <authorList>
            <person name="Valenzuela M."/>
            <person name="Pena M."/>
            <person name="Dutta B."/>
        </authorList>
    </citation>
    <scope>NUCLEOTIDE SEQUENCE [LARGE SCALE GENOMIC DNA]</scope>
    <source>
        <strain evidence="2 3">QCJ3A</strain>
    </source>
</reference>
<dbReference type="Proteomes" id="UP001306592">
    <property type="component" value="Unassembled WGS sequence"/>
</dbReference>
<comment type="caution">
    <text evidence="2">The sequence shown here is derived from an EMBL/GenBank/DDBJ whole genome shotgun (WGS) entry which is preliminary data.</text>
</comment>
<gene>
    <name evidence="2" type="ORF">V8N49_00500</name>
</gene>
<dbReference type="Gene3D" id="3.30.1150.10">
    <property type="match status" value="1"/>
</dbReference>
<dbReference type="RefSeq" id="WP_048916988.1">
    <property type="nucleotide sequence ID" value="NZ_JBANEI010000001.1"/>
</dbReference>
<organism evidence="2 3">
    <name type="scientific">Erwinia aphidicola</name>
    <dbReference type="NCBI Taxonomy" id="68334"/>
    <lineage>
        <taxon>Bacteria</taxon>
        <taxon>Pseudomonadati</taxon>
        <taxon>Pseudomonadota</taxon>
        <taxon>Gammaproteobacteria</taxon>
        <taxon>Enterobacterales</taxon>
        <taxon>Erwiniaceae</taxon>
        <taxon>Erwinia</taxon>
    </lineage>
</organism>
<accession>A0ABU8DBA4</accession>
<name>A0ABU8DBA4_ERWAP</name>
<proteinExistence type="predicted"/>
<evidence type="ECO:0000313" key="2">
    <source>
        <dbReference type="EMBL" id="MEI2680153.1"/>
    </source>
</evidence>
<keyword evidence="1" id="KW-0732">Signal</keyword>